<dbReference type="Proteomes" id="UP000652761">
    <property type="component" value="Unassembled WGS sequence"/>
</dbReference>
<feature type="domain" description="Aminotransferase-like plant mobile" evidence="2">
    <location>
        <begin position="44"/>
        <end position="141"/>
    </location>
</feature>
<protein>
    <recommendedName>
        <fullName evidence="2">Aminotransferase-like plant mobile domain-containing protein</fullName>
    </recommendedName>
</protein>
<keyword evidence="4" id="KW-1185">Reference proteome</keyword>
<accession>A0A843UWJ1</accession>
<reference evidence="3" key="1">
    <citation type="submission" date="2017-07" db="EMBL/GenBank/DDBJ databases">
        <title>Taro Niue Genome Assembly and Annotation.</title>
        <authorList>
            <person name="Atibalentja N."/>
            <person name="Keating K."/>
            <person name="Fields C.J."/>
        </authorList>
    </citation>
    <scope>NUCLEOTIDE SEQUENCE</scope>
    <source>
        <strain evidence="3">Niue_2</strain>
        <tissue evidence="3">Leaf</tissue>
    </source>
</reference>
<dbReference type="Pfam" id="PF10536">
    <property type="entry name" value="PMD"/>
    <property type="match status" value="1"/>
</dbReference>
<dbReference type="PANTHER" id="PTHR46033">
    <property type="entry name" value="PROTEIN MAIN-LIKE 2"/>
    <property type="match status" value="1"/>
</dbReference>
<feature type="coiled-coil region" evidence="1">
    <location>
        <begin position="238"/>
        <end position="265"/>
    </location>
</feature>
<evidence type="ECO:0000313" key="3">
    <source>
        <dbReference type="EMBL" id="MQL86020.1"/>
    </source>
</evidence>
<sequence>MARLTADARAALTEEEGAVVDRDLRCFLILMIGKLILGTRGDPVGSYAWGAALLAHLFDSLGTSGRETGVAGFFPFLQVWAYYYLPSLSRGVPRRPGAMPLLQCWQFRRDERSLHLLVTLIQDALDGVPFGHVEWTPFAGEDDPDQPWVEQGRPYFGREIWLHAFNTVVPLHLRLVARILGLHQLEDWRQRGRVVTFEATSDEVYFRAYAQRYGAQVYRGTRRPLDPEGRIASLEGVLHSTIQQRDDLQRAVTELRAELERAQQMVGGASTSRDEPSHSVLEGQLAAVVTRVEDAMAQLRERVSY</sequence>
<gene>
    <name evidence="3" type="ORF">Taro_018542</name>
</gene>
<evidence type="ECO:0000256" key="1">
    <source>
        <dbReference type="SAM" id="Coils"/>
    </source>
</evidence>
<proteinExistence type="predicted"/>
<comment type="caution">
    <text evidence="3">The sequence shown here is derived from an EMBL/GenBank/DDBJ whole genome shotgun (WGS) entry which is preliminary data.</text>
</comment>
<keyword evidence="1" id="KW-0175">Coiled coil</keyword>
<dbReference type="EMBL" id="NMUH01000865">
    <property type="protein sequence ID" value="MQL86020.1"/>
    <property type="molecule type" value="Genomic_DNA"/>
</dbReference>
<evidence type="ECO:0000313" key="4">
    <source>
        <dbReference type="Proteomes" id="UP000652761"/>
    </source>
</evidence>
<dbReference type="GO" id="GO:0010073">
    <property type="term" value="P:meristem maintenance"/>
    <property type="evidence" value="ECO:0007669"/>
    <property type="project" value="InterPro"/>
</dbReference>
<dbReference type="PANTHER" id="PTHR46033:SF8">
    <property type="entry name" value="PROTEIN MAINTENANCE OF MERISTEMS-LIKE"/>
    <property type="match status" value="1"/>
</dbReference>
<organism evidence="3 4">
    <name type="scientific">Colocasia esculenta</name>
    <name type="common">Wild taro</name>
    <name type="synonym">Arum esculentum</name>
    <dbReference type="NCBI Taxonomy" id="4460"/>
    <lineage>
        <taxon>Eukaryota</taxon>
        <taxon>Viridiplantae</taxon>
        <taxon>Streptophyta</taxon>
        <taxon>Embryophyta</taxon>
        <taxon>Tracheophyta</taxon>
        <taxon>Spermatophyta</taxon>
        <taxon>Magnoliopsida</taxon>
        <taxon>Liliopsida</taxon>
        <taxon>Araceae</taxon>
        <taxon>Aroideae</taxon>
        <taxon>Colocasieae</taxon>
        <taxon>Colocasia</taxon>
    </lineage>
</organism>
<evidence type="ECO:0000259" key="2">
    <source>
        <dbReference type="Pfam" id="PF10536"/>
    </source>
</evidence>
<name>A0A843UWJ1_COLES</name>
<dbReference type="InterPro" id="IPR044824">
    <property type="entry name" value="MAIN-like"/>
</dbReference>
<dbReference type="InterPro" id="IPR019557">
    <property type="entry name" value="AminoTfrase-like_pln_mobile"/>
</dbReference>
<dbReference type="AlphaFoldDB" id="A0A843UWJ1"/>